<dbReference type="PROSITE" id="PS51767">
    <property type="entry name" value="PEPTIDASE_A1"/>
    <property type="match status" value="1"/>
</dbReference>
<dbReference type="PRINTS" id="PR00792">
    <property type="entry name" value="PEPSIN"/>
</dbReference>
<dbReference type="GO" id="GO:0004190">
    <property type="term" value="F:aspartic-type endopeptidase activity"/>
    <property type="evidence" value="ECO:0007669"/>
    <property type="project" value="UniProtKB-KW"/>
</dbReference>
<dbReference type="Proteomes" id="UP000274822">
    <property type="component" value="Unassembled WGS sequence"/>
</dbReference>
<dbReference type="PANTHER" id="PTHR47966:SF1">
    <property type="entry name" value="ASPARTYL PROTEINASE"/>
    <property type="match status" value="1"/>
</dbReference>
<comment type="caution">
    <text evidence="14">The sequence shown here is derived from an EMBL/GenBank/DDBJ whole genome shotgun (WGS) entry which is preliminary data.</text>
</comment>
<dbReference type="FunFam" id="2.40.70.10:FF:000115">
    <property type="entry name" value="Lysosomal aspartic protease"/>
    <property type="match status" value="1"/>
</dbReference>
<organism evidence="14 15">
    <name type="scientific">Jimgerdemannia flammicorona</name>
    <dbReference type="NCBI Taxonomy" id="994334"/>
    <lineage>
        <taxon>Eukaryota</taxon>
        <taxon>Fungi</taxon>
        <taxon>Fungi incertae sedis</taxon>
        <taxon>Mucoromycota</taxon>
        <taxon>Mucoromycotina</taxon>
        <taxon>Endogonomycetes</taxon>
        <taxon>Endogonales</taxon>
        <taxon>Endogonaceae</taxon>
        <taxon>Jimgerdemannia</taxon>
    </lineage>
</organism>
<keyword evidence="8" id="KW-0865">Zymogen</keyword>
<keyword evidence="4 12" id="KW-0645">Protease</keyword>
<evidence type="ECO:0000256" key="8">
    <source>
        <dbReference type="ARBA" id="ARBA00023145"/>
    </source>
</evidence>
<evidence type="ECO:0000256" key="10">
    <source>
        <dbReference type="PIRSR" id="PIRSR601461-1"/>
    </source>
</evidence>
<keyword evidence="7 12" id="KW-0378">Hydrolase</keyword>
<dbReference type="GO" id="GO:0006508">
    <property type="term" value="P:proteolysis"/>
    <property type="evidence" value="ECO:0007669"/>
    <property type="project" value="UniProtKB-KW"/>
</dbReference>
<evidence type="ECO:0000256" key="4">
    <source>
        <dbReference type="ARBA" id="ARBA00022670"/>
    </source>
</evidence>
<evidence type="ECO:0000256" key="2">
    <source>
        <dbReference type="ARBA" id="ARBA00007447"/>
    </source>
</evidence>
<proteinExistence type="inferred from homology"/>
<comment type="similarity">
    <text evidence="2 12">Belongs to the peptidase A1 family.</text>
</comment>
<comment type="catalytic activity">
    <reaction evidence="1">
        <text>Hydrolysis of proteins with broad specificity similar to that of pepsin A, preferring hydrophobic residues at P1 and P1'. Clots milk and activates trypsinogen. Does not cleave 4-Gln-|-His-5, but does cleave 10-His-|-Leu-11 and 12-Val-|-Glu-13 in B chain of insulin.</text>
        <dbReference type="EC" id="3.4.23.21"/>
    </reaction>
</comment>
<dbReference type="InterPro" id="IPR033121">
    <property type="entry name" value="PEPTIDASE_A1"/>
</dbReference>
<evidence type="ECO:0000256" key="6">
    <source>
        <dbReference type="ARBA" id="ARBA00022750"/>
    </source>
</evidence>
<evidence type="ECO:0000256" key="3">
    <source>
        <dbReference type="ARBA" id="ARBA00013205"/>
    </source>
</evidence>
<keyword evidence="9 11" id="KW-1015">Disulfide bond</keyword>
<evidence type="ECO:0000256" key="11">
    <source>
        <dbReference type="PIRSR" id="PIRSR601461-2"/>
    </source>
</evidence>
<dbReference type="EC" id="3.4.23.21" evidence="3"/>
<keyword evidence="6 12" id="KW-0064">Aspartyl protease</keyword>
<keyword evidence="15" id="KW-1185">Reference proteome</keyword>
<evidence type="ECO:0000313" key="15">
    <source>
        <dbReference type="Proteomes" id="UP000274822"/>
    </source>
</evidence>
<evidence type="ECO:0000256" key="1">
    <source>
        <dbReference type="ARBA" id="ARBA00001130"/>
    </source>
</evidence>
<dbReference type="Pfam" id="PF00026">
    <property type="entry name" value="Asp"/>
    <property type="match status" value="1"/>
</dbReference>
<evidence type="ECO:0000259" key="13">
    <source>
        <dbReference type="PROSITE" id="PS51767"/>
    </source>
</evidence>
<feature type="domain" description="Peptidase A1" evidence="13">
    <location>
        <begin position="140"/>
        <end position="446"/>
    </location>
</feature>
<keyword evidence="5" id="KW-0732">Signal</keyword>
<reference evidence="14 15" key="1">
    <citation type="journal article" date="2018" name="New Phytol.">
        <title>Phylogenomics of Endogonaceae and evolution of mycorrhizas within Mucoromycota.</title>
        <authorList>
            <person name="Chang Y."/>
            <person name="Desiro A."/>
            <person name="Na H."/>
            <person name="Sandor L."/>
            <person name="Lipzen A."/>
            <person name="Clum A."/>
            <person name="Barry K."/>
            <person name="Grigoriev I.V."/>
            <person name="Martin F.M."/>
            <person name="Stajich J.E."/>
            <person name="Smith M.E."/>
            <person name="Bonito G."/>
            <person name="Spatafora J.W."/>
        </authorList>
    </citation>
    <scope>NUCLEOTIDE SEQUENCE [LARGE SCALE GENOMIC DNA]</scope>
    <source>
        <strain evidence="14 15">AD002</strain>
    </source>
</reference>
<evidence type="ECO:0000256" key="5">
    <source>
        <dbReference type="ARBA" id="ARBA00022729"/>
    </source>
</evidence>
<feature type="disulfide bond" evidence="11">
    <location>
        <begin position="171"/>
        <end position="175"/>
    </location>
</feature>
<dbReference type="EMBL" id="RBNJ01013636">
    <property type="protein sequence ID" value="RUS25204.1"/>
    <property type="molecule type" value="Genomic_DNA"/>
</dbReference>
<evidence type="ECO:0000313" key="14">
    <source>
        <dbReference type="EMBL" id="RUS25204.1"/>
    </source>
</evidence>
<gene>
    <name evidence="14" type="ORF">BC938DRAFT_472492</name>
</gene>
<evidence type="ECO:0000256" key="9">
    <source>
        <dbReference type="ARBA" id="ARBA00023157"/>
    </source>
</evidence>
<protein>
    <recommendedName>
        <fullName evidence="3">rhizopuspepsin</fullName>
        <ecNumber evidence="3">3.4.23.21</ecNumber>
    </recommendedName>
</protein>
<feature type="active site" evidence="10">
    <location>
        <position position="343"/>
    </location>
</feature>
<name>A0A433Q602_9FUNG</name>
<dbReference type="InterPro" id="IPR001969">
    <property type="entry name" value="Aspartic_peptidase_AS"/>
</dbReference>
<evidence type="ECO:0000256" key="7">
    <source>
        <dbReference type="ARBA" id="ARBA00022801"/>
    </source>
</evidence>
<dbReference type="Gene3D" id="2.40.70.10">
    <property type="entry name" value="Acid Proteases"/>
    <property type="match status" value="2"/>
</dbReference>
<dbReference type="InterPro" id="IPR021109">
    <property type="entry name" value="Peptidase_aspartic_dom_sf"/>
</dbReference>
<evidence type="ECO:0000256" key="12">
    <source>
        <dbReference type="RuleBase" id="RU000454"/>
    </source>
</evidence>
<dbReference type="InterPro" id="IPR001461">
    <property type="entry name" value="Aspartic_peptidase_A1"/>
</dbReference>
<sequence length="459" mass="49329">MSFTTPNLCHSRGIQYLFNPYPPPYGTSPITPRAIEISQLHSFHPFPSLPPSSPAMKITFSVAALMVAVATIQTGASLVKLDHTVGFTIGVKNNPEFAPNATKLVFKAWSKYSKFATSHRIGRYFAAQVPVTNHANDLEYYATVKVGTPGQNFKLDFDTGSSDLWFPYTKCGAACKGKSIYDPKKSSTYKKDGRSWNIQYGDGSTSSGILGRDTVVLGGIPIANQTIDMADRISAQLQGDIVDGILGLGFDSGSTVQGTKTPMTNLIQQKLIKQPIFGVYLGKASRGGGGAYIFGGYDKTKLARNLTTVPVDSSQGYWAITVSNMKVNGTAKAVVNKFQGIVDTGTTLLLLPNDVASNLAKNLKAADNGDGTFTITCNPAKLQDVTFSIAGATFKIAKEDLIFQKHGTSCIAGFGYSSLPFAILGDVFIKNNYVVFNQKIPQIQLAPLAGIYTRVLGHR</sequence>
<dbReference type="PANTHER" id="PTHR47966">
    <property type="entry name" value="BETA-SITE APP-CLEAVING ENZYME, ISOFORM A-RELATED"/>
    <property type="match status" value="1"/>
</dbReference>
<dbReference type="SUPFAM" id="SSF50630">
    <property type="entry name" value="Acid proteases"/>
    <property type="match status" value="1"/>
</dbReference>
<dbReference type="PROSITE" id="PS00141">
    <property type="entry name" value="ASP_PROTEASE"/>
    <property type="match status" value="2"/>
</dbReference>
<feature type="active site" evidence="10">
    <location>
        <position position="158"/>
    </location>
</feature>
<dbReference type="AlphaFoldDB" id="A0A433Q602"/>
<accession>A0A433Q602</accession>